<proteinExistence type="predicted"/>
<comment type="caution">
    <text evidence="2">The sequence shown here is derived from an EMBL/GenBank/DDBJ whole genome shotgun (WGS) entry which is preliminary data.</text>
</comment>
<evidence type="ECO:0000313" key="3">
    <source>
        <dbReference type="Proteomes" id="UP000620104"/>
    </source>
</evidence>
<protein>
    <submittedName>
        <fullName evidence="2">Uncharacterized protein</fullName>
    </submittedName>
</protein>
<reference evidence="2" key="1">
    <citation type="submission" date="2020-07" db="EMBL/GenBank/DDBJ databases">
        <title>Draft Genome Sequence of a Deep-Sea Yeast, Naganishia (Cryptococcus) liquefaciens strain N6.</title>
        <authorList>
            <person name="Han Y.W."/>
            <person name="Kajitani R."/>
            <person name="Morimoto H."/>
            <person name="Parhat M."/>
            <person name="Tsubouchi H."/>
            <person name="Bakenova O."/>
            <person name="Ogata M."/>
            <person name="Argunhan B."/>
            <person name="Aoki R."/>
            <person name="Kajiwara S."/>
            <person name="Itoh T."/>
            <person name="Iwasaki H."/>
        </authorList>
    </citation>
    <scope>NUCLEOTIDE SEQUENCE</scope>
    <source>
        <strain evidence="2">N6</strain>
    </source>
</reference>
<sequence length="275" mass="30467">MEGLAAIPHPGVRELLATGVTQRLSSSGPCSCESRDGHTHTSNPQLHDNESDNTEQTHDNSEPQHHHDVQKQAHDSVGRLEDKKDNGDEACDSFNGKQFDQHSMHSLADDEVEVNQDGERPAEEAIALAEFAKEYLHRDNPPLRQEMSKVFRSLRVLEATAEILQSDGEDSLKRLVGFTDNLTFLTVSVQRCVAVLDKVMSRGVLTQLMMDTFPRDLPKGETGPFDTRVMALSSMDRFGGSTTLSTADDWRSELVSDVLEILSAQELLTPIFPKG</sequence>
<dbReference type="EMBL" id="BLZA01000016">
    <property type="protein sequence ID" value="GHJ85896.1"/>
    <property type="molecule type" value="Genomic_DNA"/>
</dbReference>
<feature type="compositionally biased region" description="Basic and acidic residues" evidence="1">
    <location>
        <begin position="47"/>
        <end position="87"/>
    </location>
</feature>
<evidence type="ECO:0000256" key="1">
    <source>
        <dbReference type="SAM" id="MobiDB-lite"/>
    </source>
</evidence>
<feature type="region of interest" description="Disordered" evidence="1">
    <location>
        <begin position="18"/>
        <end position="97"/>
    </location>
</feature>
<organism evidence="2 3">
    <name type="scientific">Naganishia liquefaciens</name>
    <dbReference type="NCBI Taxonomy" id="104408"/>
    <lineage>
        <taxon>Eukaryota</taxon>
        <taxon>Fungi</taxon>
        <taxon>Dikarya</taxon>
        <taxon>Basidiomycota</taxon>
        <taxon>Agaricomycotina</taxon>
        <taxon>Tremellomycetes</taxon>
        <taxon>Filobasidiales</taxon>
        <taxon>Filobasidiaceae</taxon>
        <taxon>Naganishia</taxon>
    </lineage>
</organism>
<evidence type="ECO:0000313" key="2">
    <source>
        <dbReference type="EMBL" id="GHJ85896.1"/>
    </source>
</evidence>
<keyword evidence="3" id="KW-1185">Reference proteome</keyword>
<dbReference type="AlphaFoldDB" id="A0A8H3TS02"/>
<name>A0A8H3TS02_9TREE</name>
<accession>A0A8H3TS02</accession>
<feature type="compositionally biased region" description="Polar residues" evidence="1">
    <location>
        <begin position="19"/>
        <end position="29"/>
    </location>
</feature>
<dbReference type="Proteomes" id="UP000620104">
    <property type="component" value="Unassembled WGS sequence"/>
</dbReference>
<gene>
    <name evidence="2" type="ORF">NliqN6_2298</name>
</gene>